<evidence type="ECO:0000256" key="7">
    <source>
        <dbReference type="ARBA" id="ARBA00023002"/>
    </source>
</evidence>
<dbReference type="AlphaFoldDB" id="A0A9D4TP38"/>
<dbReference type="PRINTS" id="PR00397">
    <property type="entry name" value="SIROHAEM"/>
</dbReference>
<evidence type="ECO:0000256" key="1">
    <source>
        <dbReference type="ARBA" id="ARBA00001929"/>
    </source>
</evidence>
<keyword evidence="5" id="KW-0349">Heme</keyword>
<dbReference type="OrthoDB" id="432685at2759"/>
<evidence type="ECO:0000256" key="10">
    <source>
        <dbReference type="ARBA" id="ARBA00038893"/>
    </source>
</evidence>
<evidence type="ECO:0000313" key="16">
    <source>
        <dbReference type="Proteomes" id="UP001055712"/>
    </source>
</evidence>
<dbReference type="PANTHER" id="PTHR32439">
    <property type="entry name" value="FERREDOXIN--NITRITE REDUCTASE, CHLOROPLASTIC"/>
    <property type="match status" value="1"/>
</dbReference>
<dbReference type="InterPro" id="IPR051329">
    <property type="entry name" value="NIR_SIR_4Fe-4S"/>
</dbReference>
<feature type="domain" description="Nitrite/Sulfite reductase ferredoxin-like" evidence="14">
    <location>
        <begin position="137"/>
        <end position="203"/>
    </location>
</feature>
<dbReference type="Gene3D" id="3.30.413.10">
    <property type="entry name" value="Sulfite Reductase Hemoprotein, domain 1"/>
    <property type="match status" value="2"/>
</dbReference>
<evidence type="ECO:0000256" key="9">
    <source>
        <dbReference type="ARBA" id="ARBA00023014"/>
    </source>
</evidence>
<dbReference type="EMBL" id="SIDB01000007">
    <property type="protein sequence ID" value="KAI3430845.1"/>
    <property type="molecule type" value="Genomic_DNA"/>
</dbReference>
<evidence type="ECO:0000256" key="2">
    <source>
        <dbReference type="ARBA" id="ARBA00005096"/>
    </source>
</evidence>
<dbReference type="GO" id="GO:0048307">
    <property type="term" value="F:ferredoxin-nitrite reductase activity"/>
    <property type="evidence" value="ECO:0007669"/>
    <property type="project" value="UniProtKB-EC"/>
</dbReference>
<evidence type="ECO:0000256" key="5">
    <source>
        <dbReference type="ARBA" id="ARBA00022617"/>
    </source>
</evidence>
<gene>
    <name evidence="15" type="ORF">D9Q98_009256</name>
</gene>
<evidence type="ECO:0000256" key="8">
    <source>
        <dbReference type="ARBA" id="ARBA00023004"/>
    </source>
</evidence>
<organism evidence="15 16">
    <name type="scientific">Chlorella vulgaris</name>
    <name type="common">Green alga</name>
    <dbReference type="NCBI Taxonomy" id="3077"/>
    <lineage>
        <taxon>Eukaryota</taxon>
        <taxon>Viridiplantae</taxon>
        <taxon>Chlorophyta</taxon>
        <taxon>core chlorophytes</taxon>
        <taxon>Trebouxiophyceae</taxon>
        <taxon>Chlorellales</taxon>
        <taxon>Chlorellaceae</taxon>
        <taxon>Chlorella clade</taxon>
        <taxon>Chlorella</taxon>
    </lineage>
</organism>
<dbReference type="PANTHER" id="PTHR32439:SF0">
    <property type="entry name" value="FERREDOXIN--NITRITE REDUCTASE, CHLOROPLASTIC"/>
    <property type="match status" value="1"/>
</dbReference>
<reference evidence="15" key="1">
    <citation type="journal article" date="2019" name="Plant J.">
        <title>Chlorella vulgaris genome assembly and annotation reveals the molecular basis for metabolic acclimation to high light conditions.</title>
        <authorList>
            <person name="Cecchin M."/>
            <person name="Marcolungo L."/>
            <person name="Rossato M."/>
            <person name="Girolomoni L."/>
            <person name="Cosentino E."/>
            <person name="Cuine S."/>
            <person name="Li-Beisson Y."/>
            <person name="Delledonne M."/>
            <person name="Ballottari M."/>
        </authorList>
    </citation>
    <scope>NUCLEOTIDE SEQUENCE</scope>
    <source>
        <strain evidence="15">211/11P</strain>
    </source>
</reference>
<proteinExistence type="inferred from homology"/>
<keyword evidence="6" id="KW-0479">Metal-binding</keyword>
<dbReference type="InterPro" id="IPR006067">
    <property type="entry name" value="NO2/SO3_Rdtase_4Fe4S_dom"/>
</dbReference>
<dbReference type="SUPFAM" id="SSF56014">
    <property type="entry name" value="Nitrite and sulphite reductase 4Fe-4S domain-like"/>
    <property type="match status" value="2"/>
</dbReference>
<feature type="domain" description="Nitrite/sulphite reductase 4Fe-4S" evidence="13">
    <location>
        <begin position="469"/>
        <end position="580"/>
    </location>
</feature>
<dbReference type="InterPro" id="IPR036136">
    <property type="entry name" value="Nit/Sulf_reduc_fer-like_dom_sf"/>
</dbReference>
<reference evidence="15" key="2">
    <citation type="submission" date="2020-11" db="EMBL/GenBank/DDBJ databases">
        <authorList>
            <person name="Cecchin M."/>
            <person name="Marcolungo L."/>
            <person name="Rossato M."/>
            <person name="Girolomoni L."/>
            <person name="Cosentino E."/>
            <person name="Cuine S."/>
            <person name="Li-Beisson Y."/>
            <person name="Delledonne M."/>
            <person name="Ballottari M."/>
        </authorList>
    </citation>
    <scope>NUCLEOTIDE SEQUENCE</scope>
    <source>
        <strain evidence="15">211/11P</strain>
        <tissue evidence="15">Whole cell</tissue>
    </source>
</reference>
<keyword evidence="16" id="KW-1185">Reference proteome</keyword>
<dbReference type="GO" id="GO:0046872">
    <property type="term" value="F:metal ion binding"/>
    <property type="evidence" value="ECO:0007669"/>
    <property type="project" value="UniProtKB-KW"/>
</dbReference>
<dbReference type="NCBIfam" id="NF007125">
    <property type="entry name" value="PRK09566.1"/>
    <property type="match status" value="1"/>
</dbReference>
<keyword evidence="8" id="KW-0408">Iron</keyword>
<dbReference type="InterPro" id="IPR012798">
    <property type="entry name" value="Cbl_synth_CobG-like"/>
</dbReference>
<evidence type="ECO:0000313" key="15">
    <source>
        <dbReference type="EMBL" id="KAI3430845.1"/>
    </source>
</evidence>
<comment type="catalytic activity">
    <reaction evidence="12">
        <text>6 oxidized [2Fe-2S]-[ferredoxin] + NH4(+) + 2 H2O = nitrite + 6 reduced [2Fe-2S]-[ferredoxin] + 8 H(+)</text>
        <dbReference type="Rhea" id="RHEA:18041"/>
        <dbReference type="Rhea" id="RHEA-COMP:10000"/>
        <dbReference type="Rhea" id="RHEA-COMP:10001"/>
        <dbReference type="ChEBI" id="CHEBI:15377"/>
        <dbReference type="ChEBI" id="CHEBI:15378"/>
        <dbReference type="ChEBI" id="CHEBI:16301"/>
        <dbReference type="ChEBI" id="CHEBI:28938"/>
        <dbReference type="ChEBI" id="CHEBI:33737"/>
        <dbReference type="ChEBI" id="CHEBI:33738"/>
        <dbReference type="EC" id="1.7.7.1"/>
    </reaction>
</comment>
<evidence type="ECO:0000259" key="13">
    <source>
        <dbReference type="Pfam" id="PF01077"/>
    </source>
</evidence>
<comment type="caution">
    <text evidence="15">The sequence shown here is derived from an EMBL/GenBank/DDBJ whole genome shotgun (WGS) entry which is preliminary data.</text>
</comment>
<dbReference type="NCBIfam" id="TIGR02435">
    <property type="entry name" value="CobG"/>
    <property type="match status" value="1"/>
</dbReference>
<dbReference type="Pfam" id="PF03460">
    <property type="entry name" value="NIR_SIR_ferr"/>
    <property type="match status" value="2"/>
</dbReference>
<feature type="domain" description="Nitrite/sulphite reductase 4Fe-4S" evidence="13">
    <location>
        <begin position="213"/>
        <end position="373"/>
    </location>
</feature>
<comment type="pathway">
    <text evidence="2">Nitrogen metabolism; nitrate reduction (assimilation).</text>
</comment>
<evidence type="ECO:0000256" key="12">
    <source>
        <dbReference type="ARBA" id="ARBA00048538"/>
    </source>
</evidence>
<evidence type="ECO:0000256" key="6">
    <source>
        <dbReference type="ARBA" id="ARBA00022723"/>
    </source>
</evidence>
<dbReference type="GO" id="GO:0051539">
    <property type="term" value="F:4 iron, 4 sulfur cluster binding"/>
    <property type="evidence" value="ECO:0007669"/>
    <property type="project" value="UniProtKB-KW"/>
</dbReference>
<dbReference type="Proteomes" id="UP001055712">
    <property type="component" value="Unassembled WGS sequence"/>
</dbReference>
<dbReference type="SUPFAM" id="SSF55124">
    <property type="entry name" value="Nitrite/Sulfite reductase N-terminal domain-like"/>
    <property type="match status" value="2"/>
</dbReference>
<dbReference type="InterPro" id="IPR005117">
    <property type="entry name" value="NiRdtase/SiRdtase_haem-b_fer"/>
</dbReference>
<sequence>MRAAVATTPQAAARTGRVPARSITVSPQRRLVTVRAVEAPGYESPPLSEEVAAKIEELGLDFERSGLKYLSNDARMRAMDRKSVKFEKTKNEKCGSHMWSDVSELAQLIRDGKTKWEDLDLDDVDVRLKWSGLFHRRKRTPGRFMMRLKVPNGELTAAQLRYLGDCIAPYGADGCADITTRANMQIRGVQLEDADRIIAGLQERGLTSLMSGMDNVRNITGSPIAGIDPHELLDTRPLCHELNAAITANGAGNAALTNLPRKINIGLSSTRDDFAHCHINDVGLKAVRDPASGEVGFNVELGGYFSIKRNVVSISGDTFLTQEQVVPYCMALLEVFRDHGARNDRQKARLMWLVEAMGVDAFREAIEQRMGQTLRREVHVAYDDVWARRDVMGVHPQKQPGMFWAGACVPAGRMHTADFYALADAAEKYGDGTVRLTVEENVIVPNVPEAKVEALLADPFFQHFPVNGGNLLRGLVSCTGAQFCPLALIETKNRALELVRQLEEQLDIPSLVRMHWTGCPNSCGQAQVGDIGLMGAPAKLDGKAVEGVKVFLGGKIGENPELAKQFEAGLPVEHLLPRLKELLISEFGATPKGQAEEAAAPAAATGAAA</sequence>
<dbReference type="InterPro" id="IPR006066">
    <property type="entry name" value="NO2/SO3_Rdtase_FeS/sirohaem_BS"/>
</dbReference>
<dbReference type="GO" id="GO:0020037">
    <property type="term" value="F:heme binding"/>
    <property type="evidence" value="ECO:0007669"/>
    <property type="project" value="InterPro"/>
</dbReference>
<comment type="cofactor">
    <cofactor evidence="1">
        <name>siroheme</name>
        <dbReference type="ChEBI" id="CHEBI:60052"/>
    </cofactor>
</comment>
<dbReference type="PROSITE" id="PS00365">
    <property type="entry name" value="NIR_SIR"/>
    <property type="match status" value="1"/>
</dbReference>
<evidence type="ECO:0000256" key="4">
    <source>
        <dbReference type="ARBA" id="ARBA00022485"/>
    </source>
</evidence>
<keyword evidence="7" id="KW-0560">Oxidoreductase</keyword>
<dbReference type="Pfam" id="PF01077">
    <property type="entry name" value="NIR_SIR"/>
    <property type="match status" value="2"/>
</dbReference>
<evidence type="ECO:0000256" key="3">
    <source>
        <dbReference type="ARBA" id="ARBA00010429"/>
    </source>
</evidence>
<feature type="domain" description="Nitrite/Sulfite reductase ferredoxin-like" evidence="14">
    <location>
        <begin position="395"/>
        <end position="458"/>
    </location>
</feature>
<keyword evidence="9" id="KW-0411">Iron-sulfur</keyword>
<accession>A0A9D4TP38</accession>
<evidence type="ECO:0000256" key="11">
    <source>
        <dbReference type="ARBA" id="ARBA00040459"/>
    </source>
</evidence>
<dbReference type="Gene3D" id="3.90.480.20">
    <property type="match status" value="1"/>
</dbReference>
<name>A0A9D4TP38_CHLVU</name>
<evidence type="ECO:0000259" key="14">
    <source>
        <dbReference type="Pfam" id="PF03460"/>
    </source>
</evidence>
<dbReference type="EC" id="1.7.7.1" evidence="10"/>
<comment type="similarity">
    <text evidence="3">Belongs to the nitrite and sulfite reductase 4Fe-4S domain family.</text>
</comment>
<protein>
    <recommendedName>
        <fullName evidence="11">Ferredoxin--nitrite reductase, chloroplastic</fullName>
        <ecNumber evidence="10">1.7.7.1</ecNumber>
    </recommendedName>
</protein>
<keyword evidence="4" id="KW-0004">4Fe-4S</keyword>
<dbReference type="InterPro" id="IPR045854">
    <property type="entry name" value="NO2/SO3_Rdtase_4Fe4S_sf"/>
</dbReference>